<keyword evidence="8" id="KW-0378">Hydrolase</keyword>
<dbReference type="Pfam" id="PF08773">
    <property type="entry name" value="CathepsinC_exc"/>
    <property type="match status" value="1"/>
</dbReference>
<evidence type="ECO:0000256" key="8">
    <source>
        <dbReference type="ARBA" id="ARBA00022801"/>
    </source>
</evidence>
<accession>A0A5N5T9I9</accession>
<dbReference type="PRINTS" id="PR00705">
    <property type="entry name" value="PAPAIN"/>
</dbReference>
<evidence type="ECO:0000313" key="18">
    <source>
        <dbReference type="EMBL" id="KAB7501745.1"/>
    </source>
</evidence>
<dbReference type="EC" id="3.4.14.1" evidence="5"/>
<dbReference type="Gene3D" id="3.90.70.10">
    <property type="entry name" value="Cysteine proteinases"/>
    <property type="match status" value="1"/>
</dbReference>
<keyword evidence="11" id="KW-0868">Chloride</keyword>
<comment type="catalytic activity">
    <reaction evidence="1">
        <text>Release of an N-terminal dipeptide, Xaa-Yaa-|-Zaa-, except when Xaa is Arg or Lys, or Yaa or Zaa is Pro.</text>
        <dbReference type="EC" id="3.4.14.1"/>
    </reaction>
</comment>
<dbReference type="SUPFAM" id="SSF54001">
    <property type="entry name" value="Cysteine proteinases"/>
    <property type="match status" value="1"/>
</dbReference>
<reference evidence="18 19" key="1">
    <citation type="journal article" date="2019" name="PLoS Biol.">
        <title>Sex chromosomes control vertical transmission of feminizing Wolbachia symbionts in an isopod.</title>
        <authorList>
            <person name="Becking T."/>
            <person name="Chebbi M.A."/>
            <person name="Giraud I."/>
            <person name="Moumen B."/>
            <person name="Laverre T."/>
            <person name="Caubet Y."/>
            <person name="Peccoud J."/>
            <person name="Gilbert C."/>
            <person name="Cordaux R."/>
        </authorList>
    </citation>
    <scope>NUCLEOTIDE SEQUENCE [LARGE SCALE GENOMIC DNA]</scope>
    <source>
        <strain evidence="18">ANa2</strain>
        <tissue evidence="18">Whole body excluding digestive tract and cuticle</tissue>
    </source>
</reference>
<dbReference type="PROSITE" id="PS00139">
    <property type="entry name" value="THIOL_PROTEASE_CYS"/>
    <property type="match status" value="1"/>
</dbReference>
<evidence type="ECO:0000256" key="2">
    <source>
        <dbReference type="ARBA" id="ARBA00001923"/>
    </source>
</evidence>
<dbReference type="Proteomes" id="UP000326759">
    <property type="component" value="Unassembled WGS sequence"/>
</dbReference>
<dbReference type="InterPro" id="IPR038765">
    <property type="entry name" value="Papain-like_cys_pep_sf"/>
</dbReference>
<comment type="subunit">
    <text evidence="4">Tetramer of heterotrimers consisting of exclusion domain, heavy- and light chains.</text>
</comment>
<keyword evidence="10" id="KW-1015">Disulfide bond</keyword>
<comment type="similarity">
    <text evidence="3">Belongs to the peptidase C1 family.</text>
</comment>
<dbReference type="InterPro" id="IPR025661">
    <property type="entry name" value="Pept_asp_AS"/>
</dbReference>
<evidence type="ECO:0000256" key="4">
    <source>
        <dbReference type="ARBA" id="ARBA00011610"/>
    </source>
</evidence>
<evidence type="ECO:0000256" key="16">
    <source>
        <dbReference type="ARBA" id="ARBA00045556"/>
    </source>
</evidence>
<keyword evidence="7" id="KW-0645">Protease</keyword>
<dbReference type="FunFam" id="2.40.128.80:FF:000003">
    <property type="entry name" value="Cathepsin C"/>
    <property type="match status" value="1"/>
</dbReference>
<sequence>MVIIPPLACTKILSVVGHSLRPKEFNKNWYTIMITFSKDGISIIMKINPANIREKEGAVVLLTIALLGLAYGDTPATCLYEDIIGTWTFSETERNGDNTINCDTLGEVVHTKTFTFTFPDTVTDELGNSGTWTLIYNQGFEVNINERSYFAFFYYNQTALTVTSYCDTLFNGWVRDTTVRNWACFQGLKNTPVDPRVSTNAVVQSPKKKFKNNYKLIEKINSVQSSWKAGPYPQNEKYTYEEMNLRKGGPVSTVRHRVQPAPATPEQKKRASLLPENFDWRDVEGVNYVSPVRDQANCGSCYIFASMASLEARLRVATRNERQDVFSTQDVLDCSVLSQGCAGGFNYLIAGRYAQDQGVIAEECTPYRGVDGECTRNSSCPQTYVSDYYYLGGYYGGCNEELMLEALVEGGPYPVSYEVYDDFDYYTGGVYEHTGLQDEFNPFEIVNHAVLLVGYGVDEETGKKYWTCKNSWGGSFGEEGYFRIVRGVDNCGIESMGFIPVVIP</sequence>
<evidence type="ECO:0000259" key="17">
    <source>
        <dbReference type="SMART" id="SM00645"/>
    </source>
</evidence>
<evidence type="ECO:0000256" key="7">
    <source>
        <dbReference type="ARBA" id="ARBA00022670"/>
    </source>
</evidence>
<dbReference type="InterPro" id="IPR014882">
    <property type="entry name" value="CathepsinC_exc"/>
</dbReference>
<comment type="function">
    <text evidence="16">Thiol protease. Has dipeptidylpeptidase activity. Active against a broad range of dipeptide substrates composed of both polar and hydrophobic amino acids. Proline cannot occupy the P1 position and arginine cannot occupy the P2 position of the substrate. Can act as both an exopeptidase and endopeptidase. Activates serine proteases such as elastase, cathepsin G and granzymes A and B.</text>
</comment>
<dbReference type="InterPro" id="IPR013128">
    <property type="entry name" value="Peptidase_C1A"/>
</dbReference>
<evidence type="ECO:0000256" key="5">
    <source>
        <dbReference type="ARBA" id="ARBA00012059"/>
    </source>
</evidence>
<dbReference type="InterPro" id="IPR025660">
    <property type="entry name" value="Pept_his_AS"/>
</dbReference>
<dbReference type="GO" id="GO:0008234">
    <property type="term" value="F:cysteine-type peptidase activity"/>
    <property type="evidence" value="ECO:0007669"/>
    <property type="project" value="UniProtKB-KW"/>
</dbReference>
<evidence type="ECO:0000256" key="13">
    <source>
        <dbReference type="ARBA" id="ARBA00029779"/>
    </source>
</evidence>
<dbReference type="Gene3D" id="2.40.128.80">
    <property type="entry name" value="Cathepsin C, exclusion domain"/>
    <property type="match status" value="1"/>
</dbReference>
<comment type="caution">
    <text evidence="18">The sequence shown here is derived from an EMBL/GenBank/DDBJ whole genome shotgun (WGS) entry which is preliminary data.</text>
</comment>
<dbReference type="InterPro" id="IPR000169">
    <property type="entry name" value="Pept_cys_AS"/>
</dbReference>
<name>A0A5N5T9I9_9CRUS</name>
<comment type="cofactor">
    <cofactor evidence="2">
        <name>chloride</name>
        <dbReference type="ChEBI" id="CHEBI:17996"/>
    </cofactor>
</comment>
<evidence type="ECO:0000256" key="11">
    <source>
        <dbReference type="ARBA" id="ARBA00023214"/>
    </source>
</evidence>
<evidence type="ECO:0000256" key="1">
    <source>
        <dbReference type="ARBA" id="ARBA00000738"/>
    </source>
</evidence>
<dbReference type="PROSITE" id="PS00639">
    <property type="entry name" value="THIOL_PROTEASE_HIS"/>
    <property type="match status" value="1"/>
</dbReference>
<evidence type="ECO:0000256" key="14">
    <source>
        <dbReference type="ARBA" id="ARBA00030778"/>
    </source>
</evidence>
<dbReference type="GO" id="GO:0008239">
    <property type="term" value="F:dipeptidyl-peptidase activity"/>
    <property type="evidence" value="ECO:0007669"/>
    <property type="project" value="UniProtKB-EC"/>
</dbReference>
<dbReference type="AlphaFoldDB" id="A0A5N5T9I9"/>
<evidence type="ECO:0000256" key="10">
    <source>
        <dbReference type="ARBA" id="ARBA00023157"/>
    </source>
</evidence>
<evidence type="ECO:0000313" key="19">
    <source>
        <dbReference type="Proteomes" id="UP000326759"/>
    </source>
</evidence>
<dbReference type="OrthoDB" id="3789175at2759"/>
<dbReference type="PROSITE" id="PS00640">
    <property type="entry name" value="THIOL_PROTEASE_ASN"/>
    <property type="match status" value="1"/>
</dbReference>
<evidence type="ECO:0000256" key="6">
    <source>
        <dbReference type="ARBA" id="ARBA00014709"/>
    </source>
</evidence>
<keyword evidence="19" id="KW-1185">Reference proteome</keyword>
<feature type="domain" description="Peptidase C1A papain C-terminal" evidence="17">
    <location>
        <begin position="274"/>
        <end position="501"/>
    </location>
</feature>
<evidence type="ECO:0000256" key="3">
    <source>
        <dbReference type="ARBA" id="ARBA00008455"/>
    </source>
</evidence>
<dbReference type="SUPFAM" id="SSF75001">
    <property type="entry name" value="Dipeptidyl peptidase I (cathepsin C), exclusion domain"/>
    <property type="match status" value="1"/>
</dbReference>
<keyword evidence="9" id="KW-0788">Thiol protease</keyword>
<evidence type="ECO:0000256" key="9">
    <source>
        <dbReference type="ARBA" id="ARBA00022807"/>
    </source>
</evidence>
<dbReference type="InterPro" id="IPR036496">
    <property type="entry name" value="CathepsinC_exc_dom_sf"/>
</dbReference>
<evidence type="ECO:0000256" key="15">
    <source>
        <dbReference type="ARBA" id="ARBA00032961"/>
    </source>
</evidence>
<gene>
    <name evidence="18" type="primary">CTSC_0</name>
    <name evidence="18" type="ORF">Anas_13847</name>
</gene>
<dbReference type="InterPro" id="IPR000668">
    <property type="entry name" value="Peptidase_C1A_C"/>
</dbReference>
<organism evidence="18 19">
    <name type="scientific">Armadillidium nasatum</name>
    <dbReference type="NCBI Taxonomy" id="96803"/>
    <lineage>
        <taxon>Eukaryota</taxon>
        <taxon>Metazoa</taxon>
        <taxon>Ecdysozoa</taxon>
        <taxon>Arthropoda</taxon>
        <taxon>Crustacea</taxon>
        <taxon>Multicrustacea</taxon>
        <taxon>Malacostraca</taxon>
        <taxon>Eumalacostraca</taxon>
        <taxon>Peracarida</taxon>
        <taxon>Isopoda</taxon>
        <taxon>Oniscidea</taxon>
        <taxon>Crinocheta</taxon>
        <taxon>Armadillidiidae</taxon>
        <taxon>Armadillidium</taxon>
    </lineage>
</organism>
<dbReference type="Pfam" id="PF00112">
    <property type="entry name" value="Peptidase_C1"/>
    <property type="match status" value="1"/>
</dbReference>
<evidence type="ECO:0000256" key="12">
    <source>
        <dbReference type="ARBA" id="ARBA00029762"/>
    </source>
</evidence>
<protein>
    <recommendedName>
        <fullName evidence="6">Dipeptidyl peptidase 1</fullName>
        <ecNumber evidence="5">3.4.14.1</ecNumber>
    </recommendedName>
    <alternativeName>
        <fullName evidence="13">Cathepsin C</fullName>
    </alternativeName>
    <alternativeName>
        <fullName evidence="12">Cathepsin J</fullName>
    </alternativeName>
    <alternativeName>
        <fullName evidence="15">Dipeptidyl peptidase I</fullName>
    </alternativeName>
    <alternativeName>
        <fullName evidence="14">Dipeptidyl transferase</fullName>
    </alternativeName>
</protein>
<proteinExistence type="inferred from homology"/>
<dbReference type="SMART" id="SM00645">
    <property type="entry name" value="Pept_C1"/>
    <property type="match status" value="1"/>
</dbReference>
<dbReference type="PANTHER" id="PTHR12411">
    <property type="entry name" value="CYSTEINE PROTEASE FAMILY C1-RELATED"/>
    <property type="match status" value="1"/>
</dbReference>
<dbReference type="GO" id="GO:0006508">
    <property type="term" value="P:proteolysis"/>
    <property type="evidence" value="ECO:0007669"/>
    <property type="project" value="UniProtKB-KW"/>
</dbReference>
<dbReference type="EMBL" id="SEYY01009640">
    <property type="protein sequence ID" value="KAB7501745.1"/>
    <property type="molecule type" value="Genomic_DNA"/>
</dbReference>